<dbReference type="Proteomes" id="UP000031671">
    <property type="component" value="Unassembled WGS sequence"/>
</dbReference>
<dbReference type="EMBL" id="BBRZ01000003">
    <property type="protein sequence ID" value="GAM54357.1"/>
    <property type="molecule type" value="Genomic_DNA"/>
</dbReference>
<protein>
    <submittedName>
        <fullName evidence="2">Uncharacterized protein</fullName>
    </submittedName>
</protein>
<reference evidence="2 3" key="1">
    <citation type="submission" date="2015-01" db="EMBL/GenBank/DDBJ databases">
        <title>Vibrio sp. C1 JCM 19231 whole genome shotgun sequence.</title>
        <authorList>
            <person name="Sawabe T."/>
            <person name="Meirelles P."/>
            <person name="Feng G."/>
            <person name="Sayaka M."/>
            <person name="Hattori M."/>
            <person name="Ohkuma M."/>
        </authorList>
    </citation>
    <scope>NUCLEOTIDE SEQUENCE [LARGE SCALE GENOMIC DNA]</scope>
    <source>
        <strain evidence="3">JCM 19231</strain>
    </source>
</reference>
<evidence type="ECO:0000313" key="3">
    <source>
        <dbReference type="Proteomes" id="UP000031671"/>
    </source>
</evidence>
<accession>A0A0B8NPW8</accession>
<organism evidence="2 3">
    <name type="scientific">Vibrio ishigakensis</name>
    <dbReference type="NCBI Taxonomy" id="1481914"/>
    <lineage>
        <taxon>Bacteria</taxon>
        <taxon>Pseudomonadati</taxon>
        <taxon>Pseudomonadota</taxon>
        <taxon>Gammaproteobacteria</taxon>
        <taxon>Vibrionales</taxon>
        <taxon>Vibrionaceae</taxon>
        <taxon>Vibrio</taxon>
    </lineage>
</organism>
<feature type="signal peptide" evidence="1">
    <location>
        <begin position="1"/>
        <end position="17"/>
    </location>
</feature>
<gene>
    <name evidence="2" type="ORF">JCM19231_2246</name>
</gene>
<reference evidence="2 3" key="2">
    <citation type="submission" date="2015-01" db="EMBL/GenBank/DDBJ databases">
        <authorList>
            <consortium name="NBRP consortium"/>
            <person name="Sawabe T."/>
            <person name="Meirelles P."/>
            <person name="Feng G."/>
            <person name="Sayaka M."/>
            <person name="Hattori M."/>
            <person name="Ohkuma M."/>
        </authorList>
    </citation>
    <scope>NUCLEOTIDE SEQUENCE [LARGE SCALE GENOMIC DNA]</scope>
    <source>
        <strain evidence="3">JCM 19231</strain>
    </source>
</reference>
<name>A0A0B8NPW8_9VIBR</name>
<evidence type="ECO:0000256" key="1">
    <source>
        <dbReference type="SAM" id="SignalP"/>
    </source>
</evidence>
<dbReference type="AlphaFoldDB" id="A0A0B8NPW8"/>
<proteinExistence type="predicted"/>
<comment type="caution">
    <text evidence="2">The sequence shown here is derived from an EMBL/GenBank/DDBJ whole genome shotgun (WGS) entry which is preliminary data.</text>
</comment>
<keyword evidence="3" id="KW-1185">Reference proteome</keyword>
<keyword evidence="1" id="KW-0732">Signal</keyword>
<sequence length="226" mass="26057">MRRLAILSLFLSANAFAESTLVQTIEKFTDIFGISFSQQDGNTVATLDANYYITEDLRVFGDIDTEVNWEVGAGYSIWKGETYYTENSLKISDYKVSTGIFGAKVLSQHWTAIGDVNYNYKFDDEYCFVANCLNYLPSDSIDYSAGAIWSPIKYFDLLYKFNHEIGFKDNMWNGKQNDISISSGKTDLIYHEMILFLNIKQLRPSVTYTYFEEREDTIEFGLTFDF</sequence>
<feature type="chain" id="PRO_5002121344" evidence="1">
    <location>
        <begin position="18"/>
        <end position="226"/>
    </location>
</feature>
<dbReference type="RefSeq" id="WP_261834856.1">
    <property type="nucleotide sequence ID" value="NZ_AP024881.1"/>
</dbReference>
<evidence type="ECO:0000313" key="2">
    <source>
        <dbReference type="EMBL" id="GAM54357.1"/>
    </source>
</evidence>